<evidence type="ECO:0000256" key="1">
    <source>
        <dbReference type="SAM" id="Phobius"/>
    </source>
</evidence>
<keyword evidence="1" id="KW-0812">Transmembrane</keyword>
<dbReference type="InterPro" id="IPR021354">
    <property type="entry name" value="DUF2975"/>
</dbReference>
<dbReference type="Proteomes" id="UP000050668">
    <property type="component" value="Unassembled WGS sequence"/>
</dbReference>
<evidence type="ECO:0000313" key="3">
    <source>
        <dbReference type="Proteomes" id="UP000050668"/>
    </source>
</evidence>
<comment type="caution">
    <text evidence="2">The sequence shown here is derived from an EMBL/GenBank/DDBJ whole genome shotgun (WGS) entry which is preliminary data.</text>
</comment>
<feature type="transmembrane region" description="Helical" evidence="1">
    <location>
        <begin position="91"/>
        <end position="112"/>
    </location>
</feature>
<keyword evidence="1" id="KW-1133">Transmembrane helix</keyword>
<protein>
    <submittedName>
        <fullName evidence="2">Membrane protein</fullName>
    </submittedName>
</protein>
<feature type="transmembrane region" description="Helical" evidence="1">
    <location>
        <begin position="7"/>
        <end position="30"/>
    </location>
</feature>
<reference evidence="3" key="1">
    <citation type="submission" date="2015-07" db="EMBL/GenBank/DDBJ databases">
        <title>Fjat-14205 dsm 2895.</title>
        <authorList>
            <person name="Liu B."/>
            <person name="Wang J."/>
            <person name="Zhu Y."/>
            <person name="Liu G."/>
            <person name="Chen Q."/>
            <person name="Chen Z."/>
            <person name="Lan J."/>
            <person name="Che J."/>
            <person name="Ge C."/>
            <person name="Shi H."/>
            <person name="Pan Z."/>
            <person name="Liu X."/>
        </authorList>
    </citation>
    <scope>NUCLEOTIDE SEQUENCE [LARGE SCALE GENOMIC DNA]</scope>
    <source>
        <strain evidence="3">DSM 25560</strain>
    </source>
</reference>
<feature type="transmembrane region" description="Helical" evidence="1">
    <location>
        <begin position="118"/>
        <end position="140"/>
    </location>
</feature>
<name>A0ABR5K261_9BACI</name>
<organism evidence="2 3">
    <name type="scientific">Lysinibacillus contaminans</name>
    <dbReference type="NCBI Taxonomy" id="1293441"/>
    <lineage>
        <taxon>Bacteria</taxon>
        <taxon>Bacillati</taxon>
        <taxon>Bacillota</taxon>
        <taxon>Bacilli</taxon>
        <taxon>Bacillales</taxon>
        <taxon>Bacillaceae</taxon>
        <taxon>Lysinibacillus</taxon>
    </lineage>
</organism>
<gene>
    <name evidence="2" type="ORF">AEA09_10515</name>
</gene>
<proteinExistence type="predicted"/>
<dbReference type="RefSeq" id="WP_053583786.1">
    <property type="nucleotide sequence ID" value="NZ_LGRV01000003.1"/>
</dbReference>
<feature type="transmembrane region" description="Helical" evidence="1">
    <location>
        <begin position="50"/>
        <end position="71"/>
    </location>
</feature>
<keyword evidence="1" id="KW-0472">Membrane</keyword>
<sequence>MRQGTTTFLKVAIVIMGMIVLALCTLWLPWLANDTAEMNPEFAYLRLPVLVGLNITAIPFFLALFQAWKLLKYIDSENAFSTRSVMSLGQIKNYAIAINVLYAIGMIVLVLQNALHPGIAIIGLVIIFATLVIAFFAAVLQELLKSALEIKAENDLTI</sequence>
<evidence type="ECO:0000313" key="2">
    <source>
        <dbReference type="EMBL" id="KOS68936.1"/>
    </source>
</evidence>
<keyword evidence="3" id="KW-1185">Reference proteome</keyword>
<dbReference type="Pfam" id="PF11188">
    <property type="entry name" value="DUF2975"/>
    <property type="match status" value="1"/>
</dbReference>
<accession>A0ABR5K261</accession>
<dbReference type="EMBL" id="LGRV01000003">
    <property type="protein sequence ID" value="KOS68936.1"/>
    <property type="molecule type" value="Genomic_DNA"/>
</dbReference>